<dbReference type="Gene3D" id="3.10.20.30">
    <property type="match status" value="1"/>
</dbReference>
<dbReference type="EC" id="1.3.5.1" evidence="4"/>
<dbReference type="InterPro" id="IPR012675">
    <property type="entry name" value="Beta-grasp_dom_sf"/>
</dbReference>
<evidence type="ECO:0000256" key="10">
    <source>
        <dbReference type="ARBA" id="ARBA00023004"/>
    </source>
</evidence>
<keyword evidence="5" id="KW-0004">4Fe-4S</keyword>
<dbReference type="FunFam" id="1.10.1060.10:FF:000005">
    <property type="entry name" value="Succinate dehydrogenase iron-sulfur subunit"/>
    <property type="match status" value="1"/>
</dbReference>
<dbReference type="SUPFAM" id="SSF54292">
    <property type="entry name" value="2Fe-2S ferredoxin-like"/>
    <property type="match status" value="1"/>
</dbReference>
<dbReference type="InterPro" id="IPR017896">
    <property type="entry name" value="4Fe4S_Fe-S-bd"/>
</dbReference>
<dbReference type="Gene3D" id="1.10.1060.10">
    <property type="entry name" value="Alpha-helical ferredoxin"/>
    <property type="match status" value="1"/>
</dbReference>
<dbReference type="PATRIC" id="fig|389348.3.peg.2477"/>
<keyword evidence="10" id="KW-0408">Iron</keyword>
<evidence type="ECO:0000256" key="13">
    <source>
        <dbReference type="ARBA" id="ARBA00034078"/>
    </source>
</evidence>
<dbReference type="InterPro" id="IPR017900">
    <property type="entry name" value="4Fe4S_Fe_S_CS"/>
</dbReference>
<evidence type="ECO:0000256" key="3">
    <source>
        <dbReference type="ARBA" id="ARBA00009433"/>
    </source>
</evidence>
<evidence type="ECO:0000256" key="2">
    <source>
        <dbReference type="ARBA" id="ARBA00001966"/>
    </source>
</evidence>
<keyword evidence="8" id="KW-0479">Metal-binding</keyword>
<keyword evidence="7" id="KW-0001">2Fe-2S</keyword>
<proteinExistence type="inferred from homology"/>
<comment type="similarity">
    <text evidence="3">Belongs to the succinate dehydrogenase/fumarate reductase iron-sulfur protein family.</text>
</comment>
<dbReference type="GO" id="GO:0009055">
    <property type="term" value="F:electron transfer activity"/>
    <property type="evidence" value="ECO:0007669"/>
    <property type="project" value="InterPro"/>
</dbReference>
<dbReference type="PANTHER" id="PTHR11921">
    <property type="entry name" value="SUCCINATE DEHYDROGENASE IRON-SULFUR PROTEIN"/>
    <property type="match status" value="1"/>
</dbReference>
<dbReference type="InterPro" id="IPR004489">
    <property type="entry name" value="Succ_DH/fum_Rdtase_Fe-S"/>
</dbReference>
<dbReference type="KEGG" id="pnl:PNK_2203"/>
<dbReference type="NCBIfam" id="NF006391">
    <property type="entry name" value="PRK08640.1"/>
    <property type="match status" value="1"/>
</dbReference>
<dbReference type="Pfam" id="PF13183">
    <property type="entry name" value="Fer4_8"/>
    <property type="match status" value="1"/>
</dbReference>
<dbReference type="Proteomes" id="UP000069902">
    <property type="component" value="Chromosome cPNK"/>
</dbReference>
<dbReference type="GO" id="GO:0051539">
    <property type="term" value="F:4 iron, 4 sulfur cluster binding"/>
    <property type="evidence" value="ECO:0007669"/>
    <property type="project" value="UniProtKB-KW"/>
</dbReference>
<evidence type="ECO:0000256" key="1">
    <source>
        <dbReference type="ARBA" id="ARBA00001927"/>
    </source>
</evidence>
<evidence type="ECO:0000256" key="6">
    <source>
        <dbReference type="ARBA" id="ARBA00022532"/>
    </source>
</evidence>
<accession>A0A0U5CS15</accession>
<dbReference type="InterPro" id="IPR009051">
    <property type="entry name" value="Helical_ferredxn"/>
</dbReference>
<dbReference type="GO" id="GO:0008177">
    <property type="term" value="F:succinate dehydrogenase (quinone) activity"/>
    <property type="evidence" value="ECO:0007669"/>
    <property type="project" value="UniProtKB-EC"/>
</dbReference>
<organism evidence="15 16">
    <name type="scientific">Candidatus Protochlamydia naegleriophila</name>
    <dbReference type="NCBI Taxonomy" id="389348"/>
    <lineage>
        <taxon>Bacteria</taxon>
        <taxon>Pseudomonadati</taxon>
        <taxon>Chlamydiota</taxon>
        <taxon>Chlamydiia</taxon>
        <taxon>Parachlamydiales</taxon>
        <taxon>Parachlamydiaceae</taxon>
        <taxon>Candidatus Protochlamydia</taxon>
    </lineage>
</organism>
<dbReference type="GO" id="GO:0006099">
    <property type="term" value="P:tricarboxylic acid cycle"/>
    <property type="evidence" value="ECO:0007669"/>
    <property type="project" value="UniProtKB-KW"/>
</dbReference>
<dbReference type="GO" id="GO:0051537">
    <property type="term" value="F:2 iron, 2 sulfur cluster binding"/>
    <property type="evidence" value="ECO:0007669"/>
    <property type="project" value="UniProtKB-KW"/>
</dbReference>
<dbReference type="EMBL" id="LN879502">
    <property type="protein sequence ID" value="CUI17804.1"/>
    <property type="molecule type" value="Genomic_DNA"/>
</dbReference>
<evidence type="ECO:0000256" key="8">
    <source>
        <dbReference type="ARBA" id="ARBA00022723"/>
    </source>
</evidence>
<comment type="cofactor">
    <cofactor evidence="13">
        <name>[2Fe-2S] cluster</name>
        <dbReference type="ChEBI" id="CHEBI:190135"/>
    </cofactor>
</comment>
<dbReference type="GO" id="GO:0051538">
    <property type="term" value="F:3 iron, 4 sulfur cluster binding"/>
    <property type="evidence" value="ECO:0007669"/>
    <property type="project" value="UniProtKB-KW"/>
</dbReference>
<evidence type="ECO:0000256" key="11">
    <source>
        <dbReference type="ARBA" id="ARBA00023014"/>
    </source>
</evidence>
<dbReference type="RefSeq" id="WP_032124502.1">
    <property type="nucleotide sequence ID" value="NZ_LN879502.1"/>
</dbReference>
<keyword evidence="9" id="KW-0560">Oxidoreductase</keyword>
<dbReference type="FunCoup" id="A0A0U5CS15">
    <property type="interactions" value="368"/>
</dbReference>
<sequence>MAQTYILKIYRGQPGHQYWEEFELELIPYANVISSLMNIQRNPINIKGEKVTPVVWESGCLEEVCGSCSMLVNAYPRQACTALIEPIIKETGKRTITLAPLTKFPLVRDLIVDRSIMFDNLKKIHGWIDVDGTHQQGSGPKISPEKQKVMYSLSTCMTCGCCSEACPQINDHSPFIGPAAVSQARLFNANPIGKTQKDLRLHPLMEEGGIGNCGNNQNCVRVCPKNIPLTDSIAAISRDVTLQAIEDLFSFPDRQD</sequence>
<dbReference type="InterPro" id="IPR050573">
    <property type="entry name" value="SDH/FRD_Iron-Sulfur"/>
</dbReference>
<dbReference type="AlphaFoldDB" id="A0A0U5CS15"/>
<evidence type="ECO:0000256" key="7">
    <source>
        <dbReference type="ARBA" id="ARBA00022714"/>
    </source>
</evidence>
<dbReference type="PROSITE" id="PS51379">
    <property type="entry name" value="4FE4S_FER_2"/>
    <property type="match status" value="1"/>
</dbReference>
<dbReference type="PROSITE" id="PS00198">
    <property type="entry name" value="4FE4S_FER_1"/>
    <property type="match status" value="1"/>
</dbReference>
<feature type="domain" description="4Fe-4S ferredoxin-type" evidence="14">
    <location>
        <begin position="147"/>
        <end position="175"/>
    </location>
</feature>
<evidence type="ECO:0000256" key="12">
    <source>
        <dbReference type="ARBA" id="ARBA00023291"/>
    </source>
</evidence>
<dbReference type="InParanoid" id="A0A0U5CS15"/>
<evidence type="ECO:0000313" key="16">
    <source>
        <dbReference type="Proteomes" id="UP000069902"/>
    </source>
</evidence>
<reference evidence="16" key="1">
    <citation type="submission" date="2015-09" db="EMBL/GenBank/DDBJ databases">
        <authorList>
            <person name="Bertelli C."/>
        </authorList>
    </citation>
    <scope>NUCLEOTIDE SEQUENCE [LARGE SCALE GENOMIC DNA]</scope>
    <source>
        <strain evidence="16">KNic</strain>
    </source>
</reference>
<dbReference type="InterPro" id="IPR025192">
    <property type="entry name" value="Succ_DH/fum_Rdtase_N"/>
</dbReference>
<protein>
    <recommendedName>
        <fullName evidence="4">succinate dehydrogenase</fullName>
        <ecNumber evidence="4">1.3.5.1</ecNumber>
    </recommendedName>
</protein>
<dbReference type="Pfam" id="PF13085">
    <property type="entry name" value="Fer2_3"/>
    <property type="match status" value="1"/>
</dbReference>
<dbReference type="NCBIfam" id="TIGR00384">
    <property type="entry name" value="dhsB"/>
    <property type="match status" value="1"/>
</dbReference>
<name>A0A0U5CS15_9BACT</name>
<dbReference type="SUPFAM" id="SSF46548">
    <property type="entry name" value="alpha-helical ferredoxin"/>
    <property type="match status" value="1"/>
</dbReference>
<evidence type="ECO:0000256" key="9">
    <source>
        <dbReference type="ARBA" id="ARBA00023002"/>
    </source>
</evidence>
<comment type="cofactor">
    <cofactor evidence="1">
        <name>[3Fe-4S] cluster</name>
        <dbReference type="ChEBI" id="CHEBI:21137"/>
    </cofactor>
</comment>
<evidence type="ECO:0000259" key="14">
    <source>
        <dbReference type="PROSITE" id="PS51379"/>
    </source>
</evidence>
<evidence type="ECO:0000313" key="15">
    <source>
        <dbReference type="EMBL" id="CUI17804.1"/>
    </source>
</evidence>
<keyword evidence="6" id="KW-0816">Tricarboxylic acid cycle</keyword>
<gene>
    <name evidence="15" type="primary">sdhB</name>
    <name evidence="15" type="ORF">PNK_2203</name>
</gene>
<comment type="cofactor">
    <cofactor evidence="2">
        <name>[4Fe-4S] cluster</name>
        <dbReference type="ChEBI" id="CHEBI:49883"/>
    </cofactor>
</comment>
<keyword evidence="11" id="KW-0411">Iron-sulfur</keyword>
<evidence type="ECO:0000256" key="4">
    <source>
        <dbReference type="ARBA" id="ARBA00012792"/>
    </source>
</evidence>
<dbReference type="InterPro" id="IPR036010">
    <property type="entry name" value="2Fe-2S_ferredoxin-like_sf"/>
</dbReference>
<keyword evidence="12" id="KW-0003">3Fe-4S</keyword>
<evidence type="ECO:0000256" key="5">
    <source>
        <dbReference type="ARBA" id="ARBA00022485"/>
    </source>
</evidence>
<dbReference type="GO" id="GO:0046872">
    <property type="term" value="F:metal ion binding"/>
    <property type="evidence" value="ECO:0007669"/>
    <property type="project" value="UniProtKB-KW"/>
</dbReference>
<dbReference type="PANTHER" id="PTHR11921:SF29">
    <property type="entry name" value="SUCCINATE DEHYDROGENASE [UBIQUINONE] IRON-SULFUR SUBUNIT, MITOCHONDRIAL"/>
    <property type="match status" value="1"/>
</dbReference>
<dbReference type="GO" id="GO:0022904">
    <property type="term" value="P:respiratory electron transport chain"/>
    <property type="evidence" value="ECO:0007669"/>
    <property type="project" value="TreeGrafter"/>
</dbReference>
<keyword evidence="16" id="KW-1185">Reference proteome</keyword>
<dbReference type="STRING" id="389348.PNK_2203"/>